<dbReference type="EMBL" id="MCFD01000002">
    <property type="protein sequence ID" value="ORX72983.1"/>
    <property type="molecule type" value="Genomic_DNA"/>
</dbReference>
<dbReference type="Gene3D" id="3.50.50.60">
    <property type="entry name" value="FAD/NAD(P)-binding domain"/>
    <property type="match status" value="1"/>
</dbReference>
<gene>
    <name evidence="2" type="ORF">DL89DRAFT_255139</name>
</gene>
<accession>A0A1Y1WHJ7</accession>
<protein>
    <submittedName>
        <fullName evidence="2">DAO-domain-containing protein</fullName>
    </submittedName>
</protein>
<sequence>MLTETEAHRNPLSELQVMQLLHPDAKESLQEAAQKDPGLPRTSPTWSTWLRSLPEHFSTKHGPRPLPDAADIVIVGSGFSGASTAYHLLCELQYPGKVVMIEARDACSGATGRNGGHMTAPNYRDFLMDVERYAHRMAVEDGRVEPTEADREIAVRMTVETRRFDDEGVKANIAFAKEHNIDCGYRQGENVQVYDTPEVYAIGQKHFQAAQKAGLTGARWLSKEEMKRVLGTTEYAAADAVPGAHMFPAKFVWYLLDQAIASGLELHTHTPVIDVNNGVVTTKDGSVVTAKHVVFATNAWTSHLVPELRGHIIPLRDQVITVPRTDSATEPVLPSGGLWMSNGSEYAIELSNGGRLIMGGFYEESGRHQAGNANDAELIPGVSTDLREALVSVPPLQKFPYDKPASPEIHEWTGIIAVSNDSAPYVGKLERLSSDKYSAWIVAGHNGEGMPRCFLFGKYIAQKLAQSFGMHVADPIAIPRAMKPNPHRVSNLDYFAWNLE</sequence>
<proteinExistence type="predicted"/>
<evidence type="ECO:0000259" key="1">
    <source>
        <dbReference type="Pfam" id="PF01266"/>
    </source>
</evidence>
<dbReference type="RefSeq" id="XP_040746323.1">
    <property type="nucleotide sequence ID" value="XM_040885320.1"/>
</dbReference>
<dbReference type="Pfam" id="PF01266">
    <property type="entry name" value="DAO"/>
    <property type="match status" value="1"/>
</dbReference>
<dbReference type="OrthoDB" id="429143at2759"/>
<reference evidence="2 3" key="1">
    <citation type="submission" date="2016-07" db="EMBL/GenBank/DDBJ databases">
        <title>Pervasive Adenine N6-methylation of Active Genes in Fungi.</title>
        <authorList>
            <consortium name="DOE Joint Genome Institute"/>
            <person name="Mondo S.J."/>
            <person name="Dannebaum R.O."/>
            <person name="Kuo R.C."/>
            <person name="Labutti K."/>
            <person name="Haridas S."/>
            <person name="Kuo A."/>
            <person name="Salamov A."/>
            <person name="Ahrendt S.R."/>
            <person name="Lipzen A."/>
            <person name="Sullivan W."/>
            <person name="Andreopoulos W.B."/>
            <person name="Clum A."/>
            <person name="Lindquist E."/>
            <person name="Daum C."/>
            <person name="Ramamoorthy G.K."/>
            <person name="Gryganskyi A."/>
            <person name="Culley D."/>
            <person name="Magnuson J.K."/>
            <person name="James T.Y."/>
            <person name="O'Malley M.A."/>
            <person name="Stajich J.E."/>
            <person name="Spatafora J.W."/>
            <person name="Visel A."/>
            <person name="Grigoriev I.V."/>
        </authorList>
    </citation>
    <scope>NUCLEOTIDE SEQUENCE [LARGE SCALE GENOMIC DNA]</scope>
    <source>
        <strain evidence="2 3">ATCC 12442</strain>
    </source>
</reference>
<dbReference type="Gene3D" id="3.30.9.10">
    <property type="entry name" value="D-Amino Acid Oxidase, subunit A, domain 2"/>
    <property type="match status" value="1"/>
</dbReference>
<dbReference type="GO" id="GO:0005737">
    <property type="term" value="C:cytoplasm"/>
    <property type="evidence" value="ECO:0007669"/>
    <property type="project" value="TreeGrafter"/>
</dbReference>
<evidence type="ECO:0000313" key="2">
    <source>
        <dbReference type="EMBL" id="ORX72983.1"/>
    </source>
</evidence>
<dbReference type="AlphaFoldDB" id="A0A1Y1WHJ7"/>
<dbReference type="GeneID" id="63801968"/>
<dbReference type="Proteomes" id="UP000193922">
    <property type="component" value="Unassembled WGS sequence"/>
</dbReference>
<evidence type="ECO:0000313" key="3">
    <source>
        <dbReference type="Proteomes" id="UP000193922"/>
    </source>
</evidence>
<dbReference type="InterPro" id="IPR036188">
    <property type="entry name" value="FAD/NAD-bd_sf"/>
</dbReference>
<dbReference type="PANTHER" id="PTHR13847:SF260">
    <property type="entry name" value="FAD DEPENDENT OXIDOREDUCTASE DOMAIN-CONTAINING PROTEIN"/>
    <property type="match status" value="1"/>
</dbReference>
<dbReference type="PANTHER" id="PTHR13847">
    <property type="entry name" value="SARCOSINE DEHYDROGENASE-RELATED"/>
    <property type="match status" value="1"/>
</dbReference>
<dbReference type="InterPro" id="IPR006076">
    <property type="entry name" value="FAD-dep_OxRdtase"/>
</dbReference>
<name>A0A1Y1WHJ7_9FUNG</name>
<organism evidence="2 3">
    <name type="scientific">Linderina pennispora</name>
    <dbReference type="NCBI Taxonomy" id="61395"/>
    <lineage>
        <taxon>Eukaryota</taxon>
        <taxon>Fungi</taxon>
        <taxon>Fungi incertae sedis</taxon>
        <taxon>Zoopagomycota</taxon>
        <taxon>Kickxellomycotina</taxon>
        <taxon>Kickxellomycetes</taxon>
        <taxon>Kickxellales</taxon>
        <taxon>Kickxellaceae</taxon>
        <taxon>Linderina</taxon>
    </lineage>
</organism>
<feature type="domain" description="FAD dependent oxidoreductase" evidence="1">
    <location>
        <begin position="71"/>
        <end position="462"/>
    </location>
</feature>
<dbReference type="STRING" id="61395.A0A1Y1WHJ7"/>
<comment type="caution">
    <text evidence="2">The sequence shown here is derived from an EMBL/GenBank/DDBJ whole genome shotgun (WGS) entry which is preliminary data.</text>
</comment>
<dbReference type="SUPFAM" id="SSF51905">
    <property type="entry name" value="FAD/NAD(P)-binding domain"/>
    <property type="match status" value="1"/>
</dbReference>
<keyword evidence="3" id="KW-1185">Reference proteome</keyword>